<gene>
    <name evidence="2" type="ORF">DBRI00130_LOCUS38546</name>
</gene>
<accession>A0A7S4W9K2</accession>
<protein>
    <submittedName>
        <fullName evidence="2">Uncharacterized protein</fullName>
    </submittedName>
</protein>
<sequence>MSERKGKQNATTPSTKHDAYRVIGDSMNYIGIACNLLLTSAAMTKWPNAALYDEWFNQNGYCVNFDPQRRIDTSITASLVLIISAVGTYFFKEAKKSTMNPVLRKRVESSIFANFAHGFGHLFLYYLGGPPPPVNFSLTMEGLGWALTLFAFWFGTLNTLMSSASSKIAIILAVTAIGLQEFLGVPPELSFTYSQTFILLSIAVDQLIQPLERKGFTYMVMAFSYVPLLVLFVLEGTTCSNFLAHIGGHALYDSYLSLMPFALYYIVRHHEKTIESTSKDPKVKMV</sequence>
<proteinExistence type="predicted"/>
<dbReference type="EMBL" id="HBNS01052629">
    <property type="protein sequence ID" value="CAE4653522.1"/>
    <property type="molecule type" value="Transcribed_RNA"/>
</dbReference>
<feature type="transmembrane region" description="Helical" evidence="1">
    <location>
        <begin position="73"/>
        <end position="91"/>
    </location>
</feature>
<keyword evidence="1" id="KW-0812">Transmembrane</keyword>
<dbReference type="AlphaFoldDB" id="A0A7S4W9K2"/>
<feature type="transmembrane region" description="Helical" evidence="1">
    <location>
        <begin position="215"/>
        <end position="234"/>
    </location>
</feature>
<evidence type="ECO:0000256" key="1">
    <source>
        <dbReference type="SAM" id="Phobius"/>
    </source>
</evidence>
<keyword evidence="1" id="KW-0472">Membrane</keyword>
<evidence type="ECO:0000313" key="2">
    <source>
        <dbReference type="EMBL" id="CAE4653522.1"/>
    </source>
</evidence>
<feature type="transmembrane region" description="Helical" evidence="1">
    <location>
        <begin position="111"/>
        <end position="128"/>
    </location>
</feature>
<keyword evidence="1" id="KW-1133">Transmembrane helix</keyword>
<feature type="transmembrane region" description="Helical" evidence="1">
    <location>
        <begin position="143"/>
        <end position="161"/>
    </location>
</feature>
<reference evidence="2" key="1">
    <citation type="submission" date="2021-01" db="EMBL/GenBank/DDBJ databases">
        <authorList>
            <person name="Corre E."/>
            <person name="Pelletier E."/>
            <person name="Niang G."/>
            <person name="Scheremetjew M."/>
            <person name="Finn R."/>
            <person name="Kale V."/>
            <person name="Holt S."/>
            <person name="Cochrane G."/>
            <person name="Meng A."/>
            <person name="Brown T."/>
            <person name="Cohen L."/>
        </authorList>
    </citation>
    <scope>NUCLEOTIDE SEQUENCE</scope>
    <source>
        <strain evidence="2">GSO104</strain>
    </source>
</reference>
<feature type="transmembrane region" description="Helical" evidence="1">
    <location>
        <begin position="246"/>
        <end position="267"/>
    </location>
</feature>
<organism evidence="2">
    <name type="scientific">Ditylum brightwellii</name>
    <dbReference type="NCBI Taxonomy" id="49249"/>
    <lineage>
        <taxon>Eukaryota</taxon>
        <taxon>Sar</taxon>
        <taxon>Stramenopiles</taxon>
        <taxon>Ochrophyta</taxon>
        <taxon>Bacillariophyta</taxon>
        <taxon>Mediophyceae</taxon>
        <taxon>Lithodesmiophycidae</taxon>
        <taxon>Lithodesmiales</taxon>
        <taxon>Lithodesmiaceae</taxon>
        <taxon>Ditylum</taxon>
    </lineage>
</organism>
<name>A0A7S4W9K2_9STRA</name>